<dbReference type="KEGG" id="jre:109012941"/>
<keyword evidence="1" id="KW-1185">Reference proteome</keyword>
<reference evidence="2" key="1">
    <citation type="submission" date="2025-08" db="UniProtKB">
        <authorList>
            <consortium name="RefSeq"/>
        </authorList>
    </citation>
    <scope>IDENTIFICATION</scope>
    <source>
        <tissue evidence="2">Leaves</tissue>
    </source>
</reference>
<gene>
    <name evidence="2" type="primary">LOC109012941</name>
</gene>
<evidence type="ECO:0000313" key="1">
    <source>
        <dbReference type="Proteomes" id="UP000235220"/>
    </source>
</evidence>
<evidence type="ECO:0000313" key="2">
    <source>
        <dbReference type="RefSeq" id="XP_018850386.2"/>
    </source>
</evidence>
<dbReference type="Gramene" id="Jr04_04080_p1">
    <property type="protein sequence ID" value="cds.Jr04_04080_p1"/>
    <property type="gene ID" value="Jr04_04080"/>
</dbReference>
<dbReference type="Proteomes" id="UP000235220">
    <property type="component" value="Chromosome 4"/>
</dbReference>
<dbReference type="PANTHER" id="PTHR33710:SF13">
    <property type="entry name" value="ENDONUCLEASE_EXONUCLEASE_PHOSPHATASE FAMILY PROTEIN"/>
    <property type="match status" value="1"/>
</dbReference>
<dbReference type="OrthoDB" id="1741802at2759"/>
<dbReference type="GeneID" id="109012941"/>
<dbReference type="RefSeq" id="XP_018850386.2">
    <property type="nucleotide sequence ID" value="XM_018994841.2"/>
</dbReference>
<proteinExistence type="predicted"/>
<sequence>MAMDDFNRCLDNCGLLKIPSKGHKLSWCHSQEGHAQSWARLDRVVINENFLRSFPLASMEYLSRKTSYHSPMFIKGSSVDGRYGSEPFWIQNMWTHRPSFLDCVAAVWREPSLEKGFYKLASKLKKMKVALKSWHRRVFGHVNNTIKELEERIELVEDKLQMEYHKELELELLVSKAEL</sequence>
<protein>
    <submittedName>
        <fullName evidence="2">Uncharacterized protein LOC109012941</fullName>
    </submittedName>
</protein>
<organism evidence="1 2">
    <name type="scientific">Juglans regia</name>
    <name type="common">English walnut</name>
    <dbReference type="NCBI Taxonomy" id="51240"/>
    <lineage>
        <taxon>Eukaryota</taxon>
        <taxon>Viridiplantae</taxon>
        <taxon>Streptophyta</taxon>
        <taxon>Embryophyta</taxon>
        <taxon>Tracheophyta</taxon>
        <taxon>Spermatophyta</taxon>
        <taxon>Magnoliopsida</taxon>
        <taxon>eudicotyledons</taxon>
        <taxon>Gunneridae</taxon>
        <taxon>Pentapetalae</taxon>
        <taxon>rosids</taxon>
        <taxon>fabids</taxon>
        <taxon>Fagales</taxon>
        <taxon>Juglandaceae</taxon>
        <taxon>Juglans</taxon>
    </lineage>
</organism>
<dbReference type="PANTHER" id="PTHR33710">
    <property type="entry name" value="BNAC02G09200D PROTEIN"/>
    <property type="match status" value="1"/>
</dbReference>
<name>A0A2I4H2J8_JUGRE</name>
<accession>A0A2I4H2J8</accession>
<dbReference type="AlphaFoldDB" id="A0A2I4H2J8"/>